<name>V6LYL3_9EUKA</name>
<dbReference type="EMBL" id="KI545975">
    <property type="protein sequence ID" value="EST48811.1"/>
    <property type="molecule type" value="Genomic_DNA"/>
</dbReference>
<dbReference type="Proteomes" id="UP000018208">
    <property type="component" value="Unassembled WGS sequence"/>
</dbReference>
<proteinExistence type="predicted"/>
<evidence type="ECO:0000313" key="1">
    <source>
        <dbReference type="EMBL" id="EST48811.1"/>
    </source>
</evidence>
<reference evidence="1 2" key="1">
    <citation type="journal article" date="2014" name="PLoS Genet.">
        <title>The Genome of Spironucleus salmonicida Highlights a Fish Pathogen Adapted to Fluctuating Environments.</title>
        <authorList>
            <person name="Xu F."/>
            <person name="Jerlstrom-Hultqvist J."/>
            <person name="Einarsson E."/>
            <person name="Astvaldsson A."/>
            <person name="Svard S.G."/>
            <person name="Andersson J.O."/>
        </authorList>
    </citation>
    <scope>NUCLEOTIDE SEQUENCE</scope>
    <source>
        <strain evidence="2">ATCC 50377</strain>
    </source>
</reference>
<dbReference type="AlphaFoldDB" id="V6LYL3"/>
<evidence type="ECO:0000313" key="3">
    <source>
        <dbReference type="Proteomes" id="UP000018208"/>
    </source>
</evidence>
<dbReference type="EMBL" id="AUWU02000008">
    <property type="protein sequence ID" value="KAH0569902.1"/>
    <property type="molecule type" value="Genomic_DNA"/>
</dbReference>
<keyword evidence="3" id="KW-1185">Reference proteome</keyword>
<sequence length="976" mass="109878">MNAYKHATGMTQKEHVTSFLTQHLQNPTSHTKQVLDFLILHQAKIVAIFMRKHRQQLNTPQLVEAATNDGFTRQYMMWLLYDAAMPATNSIFDYCAVINESAAEPASAQQILHNGDAKSVAELIFKSFANLLQITPSDRHSAPLATPQLPSLPQTDYHVLLDSRLELTAFEQQPIGAAFGDVFALLVQELPEKDVKKVLRRFEFTLPNLELSEELGEIVCDEDIIFACQDVLEAIFRKGSLPKESIPLLELVSAQSVQESPHVFAELLTALCTESGDVYFFNRNALRITKFTPDFSQICSYKLEIQRIQASIRTIFLSDKELLSILLSVTSPDLLLTLAADHYPQIDLPQLLILRAYQDGPQFVNGVLERSVALLAKIPFELLYFVLEFSTKIVWLLEDTEVFQSQSCQNTRAALENFVNHVNEFYGISIQQCGWCVSSDIIVKKSVEITIKFLLDFDFDVAQMAQYLASLAVKNEEINTRQIVQQVLVEISEIIADGNYSVEVRAKFFQFLVYISQKYNFIMSPILQTTDIMQESGWQQVILVNIIRAIKLYHVKEEISTDIMSKISEIEAQIANINTQLQYNILQAQQSPNELKSRFAAISSSLQQKKQHFKSELIQLRSTSKQQTTAPNPSRQLIKTSIIDLLDSLQIRNKPFLLNILKNLSQLYHLKTTPFFDFAQFSFVVKCNILPPKALQKLIFVLNRIVPATAYSEGQEVAQNHPNFVDFIARFVVLDRLISDPSEIVLGFLAGLLGAKSSISEHLMLKFVLPLLVFVNPRFPLLKNALGKVPQSNASLMSINVIQLAVLVQKLNVFTPKIERVISYFHVQSAVISVDAFLKFTEFVRNGVEKAKNLGEIAAVTSILSAKCEKSFSGSSLSQFRNEISLIMKGRKAVAAVRPSAVLAVFGEHSAGKEGLLDVPFDFCRFSYSYRRIFEQKGRENKHILDSFCKEFLGAHLAVKVLGYADFGTGVDGAVE</sequence>
<reference evidence="2" key="2">
    <citation type="submission" date="2020-12" db="EMBL/GenBank/DDBJ databases">
        <title>New Spironucleus salmonicida genome in near-complete chromosomes.</title>
        <authorList>
            <person name="Xu F."/>
            <person name="Kurt Z."/>
            <person name="Jimenez-Gonzalez A."/>
            <person name="Astvaldsson A."/>
            <person name="Andersson J.O."/>
            <person name="Svard S.G."/>
        </authorList>
    </citation>
    <scope>NUCLEOTIDE SEQUENCE</scope>
    <source>
        <strain evidence="2">ATCC 50377</strain>
    </source>
</reference>
<dbReference type="VEuPathDB" id="GiardiaDB:SS50377_27874"/>
<organism evidence="1">
    <name type="scientific">Spironucleus salmonicida</name>
    <dbReference type="NCBI Taxonomy" id="348837"/>
    <lineage>
        <taxon>Eukaryota</taxon>
        <taxon>Metamonada</taxon>
        <taxon>Diplomonadida</taxon>
        <taxon>Hexamitidae</taxon>
        <taxon>Hexamitinae</taxon>
        <taxon>Spironucleus</taxon>
    </lineage>
</organism>
<gene>
    <name evidence="1" type="ORF">SS50377_10906</name>
    <name evidence="2" type="ORF">SS50377_27874</name>
</gene>
<accession>V6LYL3</accession>
<protein>
    <submittedName>
        <fullName evidence="1">Uncharacterized protein</fullName>
    </submittedName>
</protein>
<evidence type="ECO:0000313" key="2">
    <source>
        <dbReference type="EMBL" id="KAH0569902.1"/>
    </source>
</evidence>